<feature type="active site" description="Charge relay system" evidence="5">
    <location>
        <position position="219"/>
    </location>
</feature>
<dbReference type="InterPro" id="IPR022398">
    <property type="entry name" value="Peptidase_S8_His-AS"/>
</dbReference>
<dbReference type="InterPro" id="IPR000209">
    <property type="entry name" value="Peptidase_S8/S53_dom"/>
</dbReference>
<evidence type="ECO:0000313" key="9">
    <source>
        <dbReference type="EMBL" id="SDR27476.1"/>
    </source>
</evidence>
<dbReference type="Pfam" id="PF13620">
    <property type="entry name" value="CarboxypepD_reg"/>
    <property type="match status" value="3"/>
</dbReference>
<proteinExistence type="inferred from homology"/>
<keyword evidence="10" id="KW-1185">Reference proteome</keyword>
<dbReference type="Pfam" id="PF07705">
    <property type="entry name" value="CARDB"/>
    <property type="match status" value="4"/>
</dbReference>
<dbReference type="InterPro" id="IPR013784">
    <property type="entry name" value="Carb-bd-like_fold"/>
</dbReference>
<dbReference type="SUPFAM" id="SSF52743">
    <property type="entry name" value="Subtilisin-like"/>
    <property type="match status" value="1"/>
</dbReference>
<feature type="domain" description="Immunoglobulin" evidence="8">
    <location>
        <begin position="2224"/>
        <end position="2294"/>
    </location>
</feature>
<feature type="domain" description="Immunoglobulin" evidence="8">
    <location>
        <begin position="2142"/>
        <end position="2212"/>
    </location>
</feature>
<dbReference type="InterPro" id="IPR050131">
    <property type="entry name" value="Peptidase_S8_subtilisin-like"/>
</dbReference>
<feature type="compositionally biased region" description="Acidic residues" evidence="7">
    <location>
        <begin position="2323"/>
        <end position="2338"/>
    </location>
</feature>
<organism evidence="9 10">
    <name type="scientific">Natronobacterium texcoconense</name>
    <dbReference type="NCBI Taxonomy" id="1095778"/>
    <lineage>
        <taxon>Archaea</taxon>
        <taxon>Methanobacteriati</taxon>
        <taxon>Methanobacteriota</taxon>
        <taxon>Stenosarchaea group</taxon>
        <taxon>Halobacteria</taxon>
        <taxon>Halobacteriales</taxon>
        <taxon>Natrialbaceae</taxon>
        <taxon>Natronobacterium</taxon>
    </lineage>
</organism>
<dbReference type="GO" id="GO:0006508">
    <property type="term" value="P:proteolysis"/>
    <property type="evidence" value="ECO:0007669"/>
    <property type="project" value="UniProtKB-KW"/>
</dbReference>
<evidence type="ECO:0000256" key="5">
    <source>
        <dbReference type="PROSITE-ProRule" id="PRU01240"/>
    </source>
</evidence>
<dbReference type="SUPFAM" id="SSF49464">
    <property type="entry name" value="Carboxypeptidase regulatory domain-like"/>
    <property type="match status" value="1"/>
</dbReference>
<dbReference type="InterPro" id="IPR023828">
    <property type="entry name" value="Peptidase_S8_Ser-AS"/>
</dbReference>
<dbReference type="Proteomes" id="UP000198848">
    <property type="component" value="Unassembled WGS sequence"/>
</dbReference>
<dbReference type="PANTHER" id="PTHR43806:SF11">
    <property type="entry name" value="CEREVISIN-RELATED"/>
    <property type="match status" value="1"/>
</dbReference>
<dbReference type="InterPro" id="IPR003599">
    <property type="entry name" value="Ig_sub"/>
</dbReference>
<dbReference type="Gene3D" id="3.40.50.200">
    <property type="entry name" value="Peptidase S8/S53 domain"/>
    <property type="match status" value="1"/>
</dbReference>
<keyword evidence="4 5" id="KW-0720">Serine protease</keyword>
<evidence type="ECO:0000256" key="4">
    <source>
        <dbReference type="ARBA" id="ARBA00022825"/>
    </source>
</evidence>
<feature type="domain" description="Immunoglobulin" evidence="8">
    <location>
        <begin position="2388"/>
        <end position="2458"/>
    </location>
</feature>
<feature type="compositionally biased region" description="Acidic residues" evidence="7">
    <location>
        <begin position="2163"/>
        <end position="2174"/>
    </location>
</feature>
<dbReference type="Gene3D" id="2.60.40.1120">
    <property type="entry name" value="Carboxypeptidase-like, regulatory domain"/>
    <property type="match status" value="2"/>
</dbReference>
<evidence type="ECO:0000259" key="8">
    <source>
        <dbReference type="SMART" id="SM00409"/>
    </source>
</evidence>
<evidence type="ECO:0000256" key="6">
    <source>
        <dbReference type="RuleBase" id="RU003355"/>
    </source>
</evidence>
<dbReference type="InterPro" id="IPR011635">
    <property type="entry name" value="CARDB"/>
</dbReference>
<protein>
    <submittedName>
        <fullName evidence="9">CARDB protein</fullName>
    </submittedName>
</protein>
<dbReference type="InterPro" id="IPR013783">
    <property type="entry name" value="Ig-like_fold"/>
</dbReference>
<feature type="domain" description="Immunoglobulin" evidence="8">
    <location>
        <begin position="2306"/>
        <end position="2376"/>
    </location>
</feature>
<dbReference type="InterPro" id="IPR015500">
    <property type="entry name" value="Peptidase_S8_subtilisin-rel"/>
</dbReference>
<feature type="active site" description="Charge relay system" evidence="5">
    <location>
        <position position="258"/>
    </location>
</feature>
<dbReference type="PANTHER" id="PTHR43806">
    <property type="entry name" value="PEPTIDASE S8"/>
    <property type="match status" value="1"/>
</dbReference>
<dbReference type="STRING" id="1095778.SAMN04489842_2945"/>
<evidence type="ECO:0000256" key="1">
    <source>
        <dbReference type="ARBA" id="ARBA00011073"/>
    </source>
</evidence>
<keyword evidence="2 5" id="KW-0645">Protease</keyword>
<feature type="region of interest" description="Disordered" evidence="7">
    <location>
        <begin position="2163"/>
        <end position="2188"/>
    </location>
</feature>
<keyword evidence="3 5" id="KW-0378">Hydrolase</keyword>
<dbReference type="GO" id="GO:0030246">
    <property type="term" value="F:carbohydrate binding"/>
    <property type="evidence" value="ECO:0007669"/>
    <property type="project" value="InterPro"/>
</dbReference>
<dbReference type="InterPro" id="IPR023827">
    <property type="entry name" value="Peptidase_S8_Asp-AS"/>
</dbReference>
<feature type="active site" description="Charge relay system" evidence="5">
    <location>
        <position position="431"/>
    </location>
</feature>
<dbReference type="SMART" id="SM00409">
    <property type="entry name" value="IG"/>
    <property type="match status" value="4"/>
</dbReference>
<accession>A0A1H1HQY8</accession>
<reference evidence="10" key="1">
    <citation type="submission" date="2016-10" db="EMBL/GenBank/DDBJ databases">
        <authorList>
            <person name="Varghese N."/>
            <person name="Submissions S."/>
        </authorList>
    </citation>
    <scope>NUCLEOTIDE SEQUENCE [LARGE SCALE GENOMIC DNA]</scope>
    <source>
        <strain evidence="10">DSM 24767</strain>
    </source>
</reference>
<dbReference type="EMBL" id="FNLC01000003">
    <property type="protein sequence ID" value="SDR27476.1"/>
    <property type="molecule type" value="Genomic_DNA"/>
</dbReference>
<evidence type="ECO:0000256" key="2">
    <source>
        <dbReference type="ARBA" id="ARBA00022670"/>
    </source>
</evidence>
<dbReference type="InterPro" id="IPR008969">
    <property type="entry name" value="CarboxyPept-like_regulatory"/>
</dbReference>
<dbReference type="PROSITE" id="PS51892">
    <property type="entry name" value="SUBTILASE"/>
    <property type="match status" value="1"/>
</dbReference>
<dbReference type="PRINTS" id="PR00723">
    <property type="entry name" value="SUBTILISIN"/>
</dbReference>
<dbReference type="PROSITE" id="PS00137">
    <property type="entry name" value="SUBTILASE_HIS"/>
    <property type="match status" value="1"/>
</dbReference>
<evidence type="ECO:0000256" key="7">
    <source>
        <dbReference type="SAM" id="MobiDB-lite"/>
    </source>
</evidence>
<comment type="similarity">
    <text evidence="1 5 6">Belongs to the peptidase S8 family.</text>
</comment>
<dbReference type="PROSITE" id="PS00138">
    <property type="entry name" value="SUBTILASE_SER"/>
    <property type="match status" value="1"/>
</dbReference>
<sequence length="2461" mass="262311">MDGVASMIDSRSLVAVLAVFMALMMVTSPVAMAAGPAVSNGTAQSVDDIDIDVDEIEAQSGEDVEVVSELEKQAAEGDTVEVFVRLDAAKSETFAQATGSVQPTSNSEAALKQEAELSQYHLTEFAETSEGLEVLNDFWITNAVLLEVDTQQVDVDDLTRFDGVTELHPNYEVEHVNPEPDSLEDEYGESTYGLEQVNAPNVWEDFDTKGGGASVAVLDTGLDADHPEFDDFDADENWKQFDEDGNVMDVAPNDPNGHGTHVAGTVVGSDESGTNIGVAPEAELYAGKVLDNGGTLAQIVAGVEWAVEEDVDVVNMSLGGGGYAAVYAEVIDNAMDEGTLVVSSSGNDGPGAEGTPANVYSALAVGASDVNEDIADFSTGTEIDTEEEWGYIGTQYDWPEEFTTPDVAAPGVGIYSSVPGDGYSDTYSGTSMAAPHASGVAALLYAQGADDAWDVKDYMQDSAEKPDEPGFQASHDANVYDQEYDSNQTALLTDDEERDIRYGYGLVDAYAASLEMKESGTVEGTVTDADGEPAGVDVWVGAAEAVTDGDGEFSIEVEAGVEHDIVASEFGERAEETVEVDDGEKETVDLTLEPALDADLIDDQAEEIVKGDETDISVNVSELETLTVELGSVAENADVEEDNIAVEYEGEELSLGEETDITEGGEPISNEIDLTVEIDAAVGAAVDLDLTFDNEGDDPITVTTGPTAVLEEDAESEDIQVTEFDPPEEAEYGDTDEVVATFENPGDFTETEEVYLFVDDEHDTLLPTGVEIDSGEEETVPLGLMGWWSDLRGDAVPGDLDMQVSVQEPPTLQDESNDPVDESDVETITVKETEEAEEESIITGQVTDSESDDPVSGAQVTVTGPDEAETRTDIDGEFTASIAGEGNYTVAVHAPQYGVTQEHISVDAGGETEVDVAITQNPNYHFAMQEDRVYSFGFPGPVEGETLGDVLSGTNEEEPIGTVWTFDNEENEWSTGSLDTEIGALDAVVVVPEEEIVGEVTFEGDPTAGTPGSPVSSDVDEGWNFVAPAQFNDPEEAFTTTSEELQVQEAGDEPHSNVLPDGGFGGVGVLDEGDNDLNPFAGYFLAVDDDGEQLGTTTDGLNLEEANDRLNVDADDLELTVVKAGSDGEPIEGADVTIEADGTGWDLVTAEDGSVSVPQLPAEVEQDVVVEANGFETKETQLTPGDKTLELTADETMFLVDDLEVDGDEGNIGDADQNEFAPGDEIQIDYEVTNIGPEADELQVQTEIGPNPGEARMDSDTNVVHTESLTIENGTTERISVTEDILDSQVAGDQYAAGLSMDMATVPMDIETEEITVLADEEYQLSNLNPETTTVHQEDDPFDVSVDVENVGDIAEEPQNIELEILDSNEEIAYNETAEAVEVDAGESTTVEFEAIDPSEFDGGEYTLVVSSGDDEITGELTVETPAMSELDTLDIADEDENATIVEGDDENISVAVENVGDEAGEFDVDLEINESDVEEETTTGELEPGETETVTFEAVTGNLSNGSYDIDVSTEDDSVEGDLTVQELTDDFQVEINDTHDPITEGENLDVNVTVENLGTDDGEQTIELEDFGGENVDEENVSLSASDETDISLTWETEEGDAGVDNITVTSDNDSVSTEVEIEQVATGTLSELDIAEEGTDAMIVEGDNENISVAVENVGDEAGEFDVNLEINESDVEEETTTDELEPDENETVTFEAVTGNLSDGSYDVDVSTEDDSVEGDLTVQELTDDFQVEISDTSDPVTEGENLDVNVTVENLGTDDGEQTIELEDFGGEKVDEENVSLDTGDETNITLTWETEEGDAGVDDITVTSDNDSVSAGVEIEQVATGTLSDLNIAEKSDNATIVEGDDENISVVVENVGDEAGEFDVTLEINESDIEEESSIDELEPDENETITFEAVTGNLSDGSYDVDVSTEDDTVEGYLTVQELTDDFQIEISDTHDPVTEGENLDVDATVENVGTDDGEQTIELEDFGGENVDEETVSLDTGDETNITLTWETEEGDAGADDITVTSDDDSVSTEIEIEQVATAALSNLDIAGEGADATIVEDDNENVSVVVENVGDEAGEFDVDLEIGNADVEEDAKTDELEPGETETVTFEAVTGNLSNGSYDVDVSTEDDSIEGTLIVEQPAVESVEIEPAEDQIVEAGETVDFDATAFDEDGDELETDDSEFDWNNADDSGVFDETDAGNYEVTAELGGVISETTTVTVESNDISSVEIDPAENQTVAPDEELEFDATALDEFDNVVEDNDTEFTWTNADESGTFQESDKDDYTVTAELGGVTSEVTTVTVEEPAVESVEIEPAEERTVEAGETIDFDATAFDEDGDELETDDSEFDWNNADESGVFDETDAGSYDVTAEFGGVTSESTTVTVEASDVDSVEIDPANDRTVAPDEELEFGATALDEFDNVVEDDDSAFTWTNADESGTFQESDEGDYAVSAELGGVASESTTVTVDSGE</sequence>
<feature type="region of interest" description="Disordered" evidence="7">
    <location>
        <begin position="847"/>
        <end position="866"/>
    </location>
</feature>
<dbReference type="PROSITE" id="PS00136">
    <property type="entry name" value="SUBTILASE_ASP"/>
    <property type="match status" value="1"/>
</dbReference>
<dbReference type="Gene3D" id="2.60.40.1080">
    <property type="match status" value="2"/>
</dbReference>
<dbReference type="Gene3D" id="2.60.40.10">
    <property type="entry name" value="Immunoglobulins"/>
    <property type="match status" value="7"/>
</dbReference>
<feature type="region of interest" description="Disordered" evidence="7">
    <location>
        <begin position="2323"/>
        <end position="2353"/>
    </location>
</feature>
<name>A0A1H1HQY8_NATTX</name>
<dbReference type="SUPFAM" id="SSF49452">
    <property type="entry name" value="Starch-binding domain-like"/>
    <property type="match status" value="1"/>
</dbReference>
<evidence type="ECO:0000313" key="10">
    <source>
        <dbReference type="Proteomes" id="UP000198848"/>
    </source>
</evidence>
<dbReference type="Pfam" id="PF00082">
    <property type="entry name" value="Peptidase_S8"/>
    <property type="match status" value="1"/>
</dbReference>
<evidence type="ECO:0000256" key="3">
    <source>
        <dbReference type="ARBA" id="ARBA00022801"/>
    </source>
</evidence>
<gene>
    <name evidence="9" type="ORF">SAMN04489842_2945</name>
</gene>
<dbReference type="GO" id="GO:0004252">
    <property type="term" value="F:serine-type endopeptidase activity"/>
    <property type="evidence" value="ECO:0007669"/>
    <property type="project" value="UniProtKB-UniRule"/>
</dbReference>
<dbReference type="InterPro" id="IPR036852">
    <property type="entry name" value="Peptidase_S8/S53_dom_sf"/>
</dbReference>